<dbReference type="Proteomes" id="UP000306918">
    <property type="component" value="Unassembled WGS sequence"/>
</dbReference>
<dbReference type="AlphaFoldDB" id="A0A4S8HKW3"/>
<feature type="domain" description="Glycosyl transferase family 1" evidence="1">
    <location>
        <begin position="195"/>
        <end position="326"/>
    </location>
</feature>
<dbReference type="InterPro" id="IPR050194">
    <property type="entry name" value="Glycosyltransferase_grp1"/>
</dbReference>
<dbReference type="GO" id="GO:0016757">
    <property type="term" value="F:glycosyltransferase activity"/>
    <property type="evidence" value="ECO:0007669"/>
    <property type="project" value="InterPro"/>
</dbReference>
<dbReference type="OrthoDB" id="9792322at2"/>
<evidence type="ECO:0000259" key="2">
    <source>
        <dbReference type="Pfam" id="PF13439"/>
    </source>
</evidence>
<organism evidence="3 4">
    <name type="scientific">Niastella caeni</name>
    <dbReference type="NCBI Taxonomy" id="2569763"/>
    <lineage>
        <taxon>Bacteria</taxon>
        <taxon>Pseudomonadati</taxon>
        <taxon>Bacteroidota</taxon>
        <taxon>Chitinophagia</taxon>
        <taxon>Chitinophagales</taxon>
        <taxon>Chitinophagaceae</taxon>
        <taxon>Niastella</taxon>
    </lineage>
</organism>
<name>A0A4S8HKW3_9BACT</name>
<feature type="domain" description="Glycosyltransferase subfamily 4-like N-terminal" evidence="2">
    <location>
        <begin position="12"/>
        <end position="182"/>
    </location>
</feature>
<dbReference type="PANTHER" id="PTHR45947:SF3">
    <property type="entry name" value="SULFOQUINOVOSYL TRANSFERASE SQD2"/>
    <property type="match status" value="1"/>
</dbReference>
<reference evidence="3 4" key="1">
    <citation type="submission" date="2019-04" db="EMBL/GenBank/DDBJ databases">
        <title>Niastella caeni sp. nov., isolated from activated sludge.</title>
        <authorList>
            <person name="Sheng M."/>
        </authorList>
    </citation>
    <scope>NUCLEOTIDE SEQUENCE [LARGE SCALE GENOMIC DNA]</scope>
    <source>
        <strain evidence="3 4">HX-2-15</strain>
    </source>
</reference>
<dbReference type="Gene3D" id="3.40.50.2000">
    <property type="entry name" value="Glycogen Phosphorylase B"/>
    <property type="match status" value="2"/>
</dbReference>
<dbReference type="RefSeq" id="WP_136580010.1">
    <property type="nucleotide sequence ID" value="NZ_STFF01000009.1"/>
</dbReference>
<keyword evidence="3" id="KW-0808">Transferase</keyword>
<evidence type="ECO:0000313" key="4">
    <source>
        <dbReference type="Proteomes" id="UP000306918"/>
    </source>
</evidence>
<dbReference type="PANTHER" id="PTHR45947">
    <property type="entry name" value="SULFOQUINOVOSYL TRANSFERASE SQD2"/>
    <property type="match status" value="1"/>
</dbReference>
<dbReference type="EMBL" id="STFF01000009">
    <property type="protein sequence ID" value="THU33522.1"/>
    <property type="molecule type" value="Genomic_DNA"/>
</dbReference>
<protein>
    <submittedName>
        <fullName evidence="3">Glycosyltransferase family 4 protein</fullName>
    </submittedName>
</protein>
<sequence length="378" mass="42642">MKIVHVAEAFAGGIVVFVKSLVENLSDDEHIIVHGERAHVTRFTDIRKQFARTNARFVRWHSAQRSIRISKDFAAFLELYRILKRLKKQHQIDAVHLHSSKSGFIGRIVCKLLGINNVIYTPNGAPFLVGTSKISNYIYKVLERLGNGFGGQVVCCSPSEQAEYKKVGISAITINNGIPFDRISRISGYDMEPSNKKFCIVTSGRIINQKNPTLFNNIARYFEEFQQFEFIWIGDGPERALLTSTNIKITGWLPGEDVARLISTANVYLSTANFEGLPYAVLEALALRKPVLLTDSVGNRDLVKSCLNGDLFKHHSEAIIKLLQYFNNASMLNIMGEYSAMHGKESFNVNHTFARYRHLYEGNHIENDSYLKPALVNA</sequence>
<evidence type="ECO:0000259" key="1">
    <source>
        <dbReference type="Pfam" id="PF00534"/>
    </source>
</evidence>
<dbReference type="Pfam" id="PF00534">
    <property type="entry name" value="Glycos_transf_1"/>
    <property type="match status" value="1"/>
</dbReference>
<dbReference type="InterPro" id="IPR028098">
    <property type="entry name" value="Glyco_trans_4-like_N"/>
</dbReference>
<gene>
    <name evidence="3" type="ORF">FAM09_25580</name>
</gene>
<accession>A0A4S8HKW3</accession>
<proteinExistence type="predicted"/>
<comment type="caution">
    <text evidence="3">The sequence shown here is derived from an EMBL/GenBank/DDBJ whole genome shotgun (WGS) entry which is preliminary data.</text>
</comment>
<dbReference type="Pfam" id="PF13439">
    <property type="entry name" value="Glyco_transf_4"/>
    <property type="match status" value="1"/>
</dbReference>
<evidence type="ECO:0000313" key="3">
    <source>
        <dbReference type="EMBL" id="THU33522.1"/>
    </source>
</evidence>
<dbReference type="InterPro" id="IPR001296">
    <property type="entry name" value="Glyco_trans_1"/>
</dbReference>
<keyword evidence="4" id="KW-1185">Reference proteome</keyword>
<dbReference type="SUPFAM" id="SSF53756">
    <property type="entry name" value="UDP-Glycosyltransferase/glycogen phosphorylase"/>
    <property type="match status" value="1"/>
</dbReference>